<organism evidence="1 2">
    <name type="scientific">Pyropia yezoensis</name>
    <name type="common">Susabi-nori</name>
    <name type="synonym">Porphyra yezoensis</name>
    <dbReference type="NCBI Taxonomy" id="2788"/>
    <lineage>
        <taxon>Eukaryota</taxon>
        <taxon>Rhodophyta</taxon>
        <taxon>Bangiophyceae</taxon>
        <taxon>Bangiales</taxon>
        <taxon>Bangiaceae</taxon>
        <taxon>Pyropia</taxon>
    </lineage>
</organism>
<gene>
    <name evidence="1" type="ORF">I4F81_002398</name>
</gene>
<keyword evidence="2" id="KW-1185">Reference proteome</keyword>
<sequence>MYMDAFVPLAPGAWTAPPRRGAARAVASPPHRALPRRARCAPAPSPGVGAAAVGFAAVHPSMALKAGTFAPPRFYDFAPDAVAAVRLRHVQVDTEALATAVVGLVKAGDQSLAELAASLSTDVASRATGGDLGWWDPHRGEPANPAASGGDAPAMPAAAAAAATPPPAALLAATTRARPNTLQLVDSPAGWHVFVVEDARHALRPTLTLPPRAPDAFRHKVAAKGGPRLGGDMARGAPPPSPPTPMSYHITTLGCAMNEADSERMAAELERAGYSPVTDAQKAAVVVWNTCSIRDHAEQKVYSALGRHAARKWAAMGDVTLVVAGCVAQQEGASLLRRVPEVDLVLGPQYANRLGELLDDVRTNGVQVVATEPVHVSEDLTKPRRGSSTTAWVNVIYGCLERCTYCVVPNVRGLEQSRPIPAIRAEIEALAAQGVVEIVLLGQNVDAYGRDLVPRTNLTALFEAIADVPGILRYRFTTSHPRYMTERLIRTVAALPTFANHIHLPFQSGDNTVLRRMSRGYTVERYERLVSTIREVMPDASVTADAIVAFPGETEAQFQNTLDLMSRLTLDTVHTAAYSPRPNTPAGAWEDQLPEPVKEDRLARINRQVVSDALAASERRIGTVSEVLVEGPNPRTPDTEVFGRNAQNRMVYFVGDAAECAGRIVRVHITEATAFALRGERVRDE</sequence>
<proteinExistence type="predicted"/>
<reference evidence="1" key="1">
    <citation type="submission" date="2019-11" db="EMBL/GenBank/DDBJ databases">
        <title>Nori genome reveals adaptations in red seaweeds to the harsh intertidal environment.</title>
        <authorList>
            <person name="Wang D."/>
            <person name="Mao Y."/>
        </authorList>
    </citation>
    <scope>NUCLEOTIDE SEQUENCE</scope>
    <source>
        <tissue evidence="1">Gametophyte</tissue>
    </source>
</reference>
<dbReference type="EMBL" id="CM020618">
    <property type="protein sequence ID" value="KAK1859804.1"/>
    <property type="molecule type" value="Genomic_DNA"/>
</dbReference>
<name>A0ACC3BP85_PYRYE</name>
<comment type="caution">
    <text evidence="1">The sequence shown here is derived from an EMBL/GenBank/DDBJ whole genome shotgun (WGS) entry which is preliminary data.</text>
</comment>
<evidence type="ECO:0000313" key="1">
    <source>
        <dbReference type="EMBL" id="KAK1859804.1"/>
    </source>
</evidence>
<accession>A0ACC3BP85</accession>
<protein>
    <submittedName>
        <fullName evidence="1">Uncharacterized protein</fullName>
    </submittedName>
</protein>
<evidence type="ECO:0000313" key="2">
    <source>
        <dbReference type="Proteomes" id="UP000798662"/>
    </source>
</evidence>
<dbReference type="Proteomes" id="UP000798662">
    <property type="component" value="Chromosome 1"/>
</dbReference>